<keyword evidence="1" id="KW-0812">Transmembrane</keyword>
<name>A0A1E8EWI8_9CLOT</name>
<evidence type="ECO:0000313" key="2">
    <source>
        <dbReference type="EMBL" id="OFI05007.1"/>
    </source>
</evidence>
<evidence type="ECO:0000313" key="3">
    <source>
        <dbReference type="Proteomes" id="UP000175744"/>
    </source>
</evidence>
<dbReference type="EMBL" id="LZFO01000036">
    <property type="protein sequence ID" value="OFI05007.1"/>
    <property type="molecule type" value="Genomic_DNA"/>
</dbReference>
<protein>
    <submittedName>
        <fullName evidence="2">Uncharacterized protein</fullName>
    </submittedName>
</protein>
<feature type="transmembrane region" description="Helical" evidence="1">
    <location>
        <begin position="139"/>
        <end position="158"/>
    </location>
</feature>
<dbReference type="AlphaFoldDB" id="A0A1E8EWI8"/>
<evidence type="ECO:0000256" key="1">
    <source>
        <dbReference type="SAM" id="Phobius"/>
    </source>
</evidence>
<reference evidence="2 3" key="1">
    <citation type="submission" date="2016-06" db="EMBL/GenBank/DDBJ databases">
        <title>Genome sequence of Clostridium acetireducens DSM 10703.</title>
        <authorList>
            <person name="Poehlein A."/>
            <person name="Fluechter S."/>
            <person name="Duerre P."/>
            <person name="Daniel R."/>
        </authorList>
    </citation>
    <scope>NUCLEOTIDE SEQUENCE [LARGE SCALE GENOMIC DNA]</scope>
    <source>
        <strain evidence="2 3">DSM 10703</strain>
    </source>
</reference>
<dbReference type="OrthoDB" id="1958089at2"/>
<accession>A0A1E8EWI8</accession>
<keyword evidence="3" id="KW-1185">Reference proteome</keyword>
<comment type="caution">
    <text evidence="2">The sequence shown here is derived from an EMBL/GenBank/DDBJ whole genome shotgun (WGS) entry which is preliminary data.</text>
</comment>
<keyword evidence="1" id="KW-1133">Transmembrane helix</keyword>
<feature type="transmembrane region" description="Helical" evidence="1">
    <location>
        <begin position="170"/>
        <end position="190"/>
    </location>
</feature>
<feature type="transmembrane region" description="Helical" evidence="1">
    <location>
        <begin position="70"/>
        <end position="88"/>
    </location>
</feature>
<keyword evidence="1" id="KW-0472">Membrane</keyword>
<dbReference type="Proteomes" id="UP000175744">
    <property type="component" value="Unassembled WGS sequence"/>
</dbReference>
<feature type="transmembrane region" description="Helical" evidence="1">
    <location>
        <begin position="31"/>
        <end position="49"/>
    </location>
</feature>
<sequence length="213" mass="25891">MDEKEKFDFVYDNYKESFKLCKEAQIDRNKFFFIIVVLTAFLFLMTIYPTETIATFQSFIKTKMNIEVKFNFFVIQSIIWFLLLYYTMQYYQKNIYVERQYGYLADIEDVLSTKIHRTLNREGKNYLKSYPLYSDFIDWIYKFGFPLISITLIVVKISNEWIYQNHNLGIIFDSIIALFIIILTILYMLFLHQNFKLSIWVNMIYGKFKNIKK</sequence>
<proteinExistence type="predicted"/>
<dbReference type="RefSeq" id="WP_070110935.1">
    <property type="nucleotide sequence ID" value="NZ_LZFO01000036.1"/>
</dbReference>
<organism evidence="2 3">
    <name type="scientific">Clostridium acetireducens DSM 10703</name>
    <dbReference type="NCBI Taxonomy" id="1121290"/>
    <lineage>
        <taxon>Bacteria</taxon>
        <taxon>Bacillati</taxon>
        <taxon>Bacillota</taxon>
        <taxon>Clostridia</taxon>
        <taxon>Eubacteriales</taxon>
        <taxon>Clostridiaceae</taxon>
        <taxon>Clostridium</taxon>
    </lineage>
</organism>
<gene>
    <name evidence="2" type="ORF">CLOACE_19760</name>
</gene>